<dbReference type="InterPro" id="IPR006698">
    <property type="entry name" value="UPF0229"/>
</dbReference>
<dbReference type="EMBL" id="CAVN010000088">
    <property type="protein sequence ID" value="CDF57533.1"/>
    <property type="molecule type" value="Genomic_DNA"/>
</dbReference>
<dbReference type="Pfam" id="PF04285">
    <property type="entry name" value="DUF444"/>
    <property type="match status" value="2"/>
</dbReference>
<organism evidence="3 4">
    <name type="scientific">Thermobrachium celere DSM 8682</name>
    <dbReference type="NCBI Taxonomy" id="941824"/>
    <lineage>
        <taxon>Bacteria</taxon>
        <taxon>Bacillati</taxon>
        <taxon>Bacillota</taxon>
        <taxon>Clostridia</taxon>
        <taxon>Eubacteriales</taxon>
        <taxon>Clostridiaceae</taxon>
        <taxon>Thermobrachium</taxon>
    </lineage>
</organism>
<dbReference type="CDD" id="cd00198">
    <property type="entry name" value="vWFA"/>
    <property type="match status" value="1"/>
</dbReference>
<dbReference type="Gene3D" id="3.40.50.410">
    <property type="entry name" value="von Willebrand factor, type A domain"/>
    <property type="match status" value="1"/>
</dbReference>
<feature type="compositionally biased region" description="Basic and acidic residues" evidence="2">
    <location>
        <begin position="82"/>
        <end position="96"/>
    </location>
</feature>
<protein>
    <recommendedName>
        <fullName evidence="1">UPF0229 protein TCEL_01447</fullName>
    </recommendedName>
</protein>
<feature type="region of interest" description="Disordered" evidence="2">
    <location>
        <begin position="77"/>
        <end position="105"/>
    </location>
</feature>
<dbReference type="InterPro" id="IPR036465">
    <property type="entry name" value="vWFA_dom_sf"/>
</dbReference>
<evidence type="ECO:0000256" key="1">
    <source>
        <dbReference type="HAMAP-Rule" id="MF_01232"/>
    </source>
</evidence>
<dbReference type="PANTHER" id="PTHR30510">
    <property type="entry name" value="UPF0229 PROTEIN YEAH"/>
    <property type="match status" value="1"/>
</dbReference>
<name>R7RQJ2_9CLOT</name>
<reference evidence="3" key="1">
    <citation type="submission" date="2013-03" db="EMBL/GenBank/DDBJ databases">
        <title>Draft genome sequence of the hydrogen-ethanol-producing anaerobic alkalithermophilic Caloramator celere.</title>
        <authorList>
            <person name="Ciranna A."/>
            <person name="Larjo A."/>
            <person name="Kivisto A."/>
            <person name="Santala V."/>
            <person name="Roos C."/>
            <person name="Karp M."/>
        </authorList>
    </citation>
    <scope>NUCLEOTIDE SEQUENCE [LARGE SCALE GENOMIC DNA]</scope>
    <source>
        <strain evidence="3">DSM 8682</strain>
    </source>
</reference>
<evidence type="ECO:0000313" key="4">
    <source>
        <dbReference type="Proteomes" id="UP000014923"/>
    </source>
</evidence>
<comment type="caution">
    <text evidence="3">The sequence shown here is derived from an EMBL/GenBank/DDBJ whole genome shotgun (WGS) entry which is preliminary data.</text>
</comment>
<proteinExistence type="inferred from homology"/>
<sequence length="392" mass="45662">MDMAIFRDMHSDPVEHDRSIEDRRRHKKLVEKAIKDNLADILSEESIIGESKNKKVKIPIRGLKEYQFVYGKNTKGVASGDGTEKRGDRIGSEKKQGMGQQGAGNQEGEEMYELEITIDDILDYLFEDLELPDMDRKKTSEILVESSRKRDGYQKYGIRPRLAKKRTVMEKIKRKQARKRALKEMNLPVEIDRFPFVEDDLRYFKIKKKFRRESNAAIICIMDISGSMDNTKKFMARTFFYVLSRFIRKKYKNVQVAFIAHTTTAEEVNEYQFFHRVESGGTYISSGLNKALDIINTRFNPESWNIYAFYVSDGDNWSEDDERTIKAAKELCRICNLFAYAEVMPNSYSMTIKGKLTKEIKEKNFIAVSVSHKNELWDALKTMLKKKEKGGY</sequence>
<dbReference type="SUPFAM" id="SSF53300">
    <property type="entry name" value="vWA-like"/>
    <property type="match status" value="1"/>
</dbReference>
<dbReference type="HOGENOM" id="CLU_049702_2_0_9"/>
<dbReference type="eggNOG" id="COG2718">
    <property type="taxonomic scope" value="Bacteria"/>
</dbReference>
<dbReference type="InterPro" id="IPR014230">
    <property type="entry name" value="Spore_YhbH"/>
</dbReference>
<evidence type="ECO:0000256" key="2">
    <source>
        <dbReference type="SAM" id="MobiDB-lite"/>
    </source>
</evidence>
<dbReference type="AlphaFoldDB" id="R7RQJ2"/>
<dbReference type="PANTHER" id="PTHR30510:SF2">
    <property type="entry name" value="UPF0229 PROTEIN YEAH"/>
    <property type="match status" value="1"/>
</dbReference>
<keyword evidence="4" id="KW-1185">Reference proteome</keyword>
<evidence type="ECO:0000313" key="3">
    <source>
        <dbReference type="EMBL" id="CDF57533.1"/>
    </source>
</evidence>
<gene>
    <name evidence="3" type="ORF">TCEL_01447</name>
</gene>
<dbReference type="HAMAP" id="MF_01232">
    <property type="entry name" value="UPF0229"/>
    <property type="match status" value="1"/>
</dbReference>
<comment type="similarity">
    <text evidence="1">Belongs to the UPF0229 family.</text>
</comment>
<dbReference type="Proteomes" id="UP000014923">
    <property type="component" value="Unassembled WGS sequence"/>
</dbReference>
<accession>R7RQJ2</accession>
<dbReference type="NCBIfam" id="TIGR02877">
    <property type="entry name" value="spore_yhbH"/>
    <property type="match status" value="1"/>
</dbReference>